<dbReference type="OrthoDB" id="1523722at2"/>
<evidence type="ECO:0008006" key="4">
    <source>
        <dbReference type="Google" id="ProtNLM"/>
    </source>
</evidence>
<organism evidence="2 3">
    <name type="scientific">Pontibacter ramchanderi</name>
    <dbReference type="NCBI Taxonomy" id="1179743"/>
    <lineage>
        <taxon>Bacteria</taxon>
        <taxon>Pseudomonadati</taxon>
        <taxon>Bacteroidota</taxon>
        <taxon>Cytophagia</taxon>
        <taxon>Cytophagales</taxon>
        <taxon>Hymenobacteraceae</taxon>
        <taxon>Pontibacter</taxon>
    </lineage>
</organism>
<proteinExistence type="predicted"/>
<sequence length="110" mass="12361">MQESFVFTISAAGDKSILNRVLMLYTRRNIAFERLTASRPDDSSHYSFRIEANTTPHWAEQITKELQKIIGVRYATVQRQEEGKQPSLEPHAAAISRSIAKSKPAVTASL</sequence>
<evidence type="ECO:0000313" key="3">
    <source>
        <dbReference type="Proteomes" id="UP000233782"/>
    </source>
</evidence>
<dbReference type="InterPro" id="IPR045865">
    <property type="entry name" value="ACT-like_dom_sf"/>
</dbReference>
<protein>
    <recommendedName>
        <fullName evidence="4">ACT domain-containing protein</fullName>
    </recommendedName>
</protein>
<gene>
    <name evidence="2" type="ORF">BD749_2730</name>
</gene>
<keyword evidence="3" id="KW-1185">Reference proteome</keyword>
<feature type="compositionally biased region" description="Low complexity" evidence="1">
    <location>
        <begin position="92"/>
        <end position="110"/>
    </location>
</feature>
<dbReference type="EMBL" id="PJMU01000003">
    <property type="protein sequence ID" value="PKV62900.1"/>
    <property type="molecule type" value="Genomic_DNA"/>
</dbReference>
<reference evidence="2 3" key="1">
    <citation type="submission" date="2017-12" db="EMBL/GenBank/DDBJ databases">
        <title>Genomic Encyclopedia of Type Strains, Phase III (KMG-III): the genomes of soil and plant-associated and newly described type strains.</title>
        <authorList>
            <person name="Whitman W."/>
        </authorList>
    </citation>
    <scope>NUCLEOTIDE SEQUENCE [LARGE SCALE GENOMIC DNA]</scope>
    <source>
        <strain evidence="2 3">LP43</strain>
    </source>
</reference>
<dbReference type="SUPFAM" id="SSF55021">
    <property type="entry name" value="ACT-like"/>
    <property type="match status" value="1"/>
</dbReference>
<evidence type="ECO:0000313" key="2">
    <source>
        <dbReference type="EMBL" id="PKV62900.1"/>
    </source>
</evidence>
<comment type="caution">
    <text evidence="2">The sequence shown here is derived from an EMBL/GenBank/DDBJ whole genome shotgun (WGS) entry which is preliminary data.</text>
</comment>
<accession>A0A2N3U821</accession>
<dbReference type="AlphaFoldDB" id="A0A2N3U821"/>
<evidence type="ECO:0000256" key="1">
    <source>
        <dbReference type="SAM" id="MobiDB-lite"/>
    </source>
</evidence>
<feature type="region of interest" description="Disordered" evidence="1">
    <location>
        <begin position="80"/>
        <end position="110"/>
    </location>
</feature>
<dbReference type="Gene3D" id="3.30.70.260">
    <property type="match status" value="1"/>
</dbReference>
<dbReference type="RefSeq" id="WP_101445088.1">
    <property type="nucleotide sequence ID" value="NZ_PJMU01000003.1"/>
</dbReference>
<name>A0A2N3U821_9BACT</name>
<dbReference type="Proteomes" id="UP000233782">
    <property type="component" value="Unassembled WGS sequence"/>
</dbReference>